<proteinExistence type="predicted"/>
<keyword evidence="1" id="KW-0812">Transmembrane</keyword>
<keyword evidence="4" id="KW-1185">Reference proteome</keyword>
<comment type="caution">
    <text evidence="3">The sequence shown here is derived from an EMBL/GenBank/DDBJ whole genome shotgun (WGS) entry which is preliminary data.</text>
</comment>
<sequence length="140" mass="14935">MNKGPRTAALRSDAGIVEFTGVLPLILVTVLLVWEVFLLGMAATYTGHAANEGARVAAVGGDYNEVKEAAVKRIAGAWADEDNIDVHYPTGPICDAQKVVRIDEDCGYVRVTISPPLLFPGVLLPLKVSARTKIVYEGEG</sequence>
<dbReference type="Proteomes" id="UP000487268">
    <property type="component" value="Unassembled WGS sequence"/>
</dbReference>
<protein>
    <recommendedName>
        <fullName evidence="2">TadE-like domain-containing protein</fullName>
    </recommendedName>
</protein>
<feature type="domain" description="TadE-like" evidence="2">
    <location>
        <begin position="15"/>
        <end position="55"/>
    </location>
</feature>
<dbReference type="EMBL" id="WEGH01000001">
    <property type="protein sequence ID" value="MQY03859.1"/>
    <property type="molecule type" value="Genomic_DNA"/>
</dbReference>
<keyword evidence="1" id="KW-1133">Transmembrane helix</keyword>
<accession>A0A7K0BRR2</accession>
<evidence type="ECO:0000256" key="1">
    <source>
        <dbReference type="SAM" id="Phobius"/>
    </source>
</evidence>
<dbReference type="InterPro" id="IPR012495">
    <property type="entry name" value="TadE-like_dom"/>
</dbReference>
<dbReference type="Pfam" id="PF07811">
    <property type="entry name" value="TadE"/>
    <property type="match status" value="1"/>
</dbReference>
<evidence type="ECO:0000313" key="4">
    <source>
        <dbReference type="Proteomes" id="UP000487268"/>
    </source>
</evidence>
<feature type="transmembrane region" description="Helical" evidence="1">
    <location>
        <begin position="21"/>
        <end position="45"/>
    </location>
</feature>
<reference evidence="3 4" key="1">
    <citation type="submission" date="2019-10" db="EMBL/GenBank/DDBJ databases">
        <title>Actinomadura rubteroloni sp. nov. and Actinomadura macrotermitis sp. nov., isolated from the gut of fungus growing-termite Macrotermes natalensis.</title>
        <authorList>
            <person name="Benndorf R."/>
            <person name="Martin K."/>
            <person name="Kuefner M."/>
            <person name="De Beer W."/>
            <person name="Kaster A.-K."/>
            <person name="Vollmers J."/>
            <person name="Poulsen M."/>
            <person name="Beemelmanns C."/>
        </authorList>
    </citation>
    <scope>NUCLEOTIDE SEQUENCE [LARGE SCALE GENOMIC DNA]</scope>
    <source>
        <strain evidence="3 4">RB68</strain>
    </source>
</reference>
<organism evidence="3 4">
    <name type="scientific">Actinomadura macrotermitis</name>
    <dbReference type="NCBI Taxonomy" id="2585200"/>
    <lineage>
        <taxon>Bacteria</taxon>
        <taxon>Bacillati</taxon>
        <taxon>Actinomycetota</taxon>
        <taxon>Actinomycetes</taxon>
        <taxon>Streptosporangiales</taxon>
        <taxon>Thermomonosporaceae</taxon>
        <taxon>Actinomadura</taxon>
    </lineage>
</organism>
<evidence type="ECO:0000259" key="2">
    <source>
        <dbReference type="Pfam" id="PF07811"/>
    </source>
</evidence>
<dbReference type="OrthoDB" id="3479443at2"/>
<dbReference type="AlphaFoldDB" id="A0A7K0BRR2"/>
<name>A0A7K0BRR2_9ACTN</name>
<dbReference type="RefSeq" id="WP_153531730.1">
    <property type="nucleotide sequence ID" value="NZ_WEGH01000001.1"/>
</dbReference>
<gene>
    <name evidence="3" type="ORF">ACRB68_19050</name>
</gene>
<evidence type="ECO:0000313" key="3">
    <source>
        <dbReference type="EMBL" id="MQY03859.1"/>
    </source>
</evidence>
<keyword evidence="1" id="KW-0472">Membrane</keyword>